<proteinExistence type="predicted"/>
<accession>A0A2S8BEY6</accession>
<dbReference type="AlphaFoldDB" id="A0A2S8BEY6"/>
<gene>
    <name evidence="1" type="ORF">C1Y40_04638</name>
</gene>
<evidence type="ECO:0000313" key="1">
    <source>
        <dbReference type="EMBL" id="PQM45212.1"/>
    </source>
</evidence>
<protein>
    <submittedName>
        <fullName evidence="1">Uncharacterized protein</fullName>
    </submittedName>
</protein>
<dbReference type="EMBL" id="PPEA01000660">
    <property type="protein sequence ID" value="PQM45212.1"/>
    <property type="molecule type" value="Genomic_DNA"/>
</dbReference>
<evidence type="ECO:0000313" key="2">
    <source>
        <dbReference type="Proteomes" id="UP000238296"/>
    </source>
</evidence>
<organism evidence="1 2">
    <name type="scientific">Mycobacterium talmoniae</name>
    <dbReference type="NCBI Taxonomy" id="1858794"/>
    <lineage>
        <taxon>Bacteria</taxon>
        <taxon>Bacillati</taxon>
        <taxon>Actinomycetota</taxon>
        <taxon>Actinomycetes</taxon>
        <taxon>Mycobacteriales</taxon>
        <taxon>Mycobacteriaceae</taxon>
        <taxon>Mycobacterium</taxon>
    </lineage>
</organism>
<name>A0A2S8BEY6_9MYCO</name>
<dbReference type="Proteomes" id="UP000238296">
    <property type="component" value="Unassembled WGS sequence"/>
</dbReference>
<reference evidence="1 2" key="1">
    <citation type="journal article" date="2017" name="Int. J. Syst. Evol. Microbiol.">
        <title>Mycobacterium talmoniae sp. nov., a slowly growing mycobacterium isolated from human respiratory samples.</title>
        <authorList>
            <person name="Davidson R.M."/>
            <person name="DeGroote M.A."/>
            <person name="Marola J.L."/>
            <person name="Buss S."/>
            <person name="Jones V."/>
            <person name="McNeil M.R."/>
            <person name="Freifeld A.G."/>
            <person name="Elaine Epperson L."/>
            <person name="Hasan N.A."/>
            <person name="Jackson M."/>
            <person name="Iwen P.C."/>
            <person name="Salfinger M."/>
            <person name="Strong M."/>
        </authorList>
    </citation>
    <scope>NUCLEOTIDE SEQUENCE [LARGE SCALE GENOMIC DNA]</scope>
    <source>
        <strain evidence="1 2">ATCC BAA-2683</strain>
    </source>
</reference>
<sequence>MTAPITPPQRVLEVPPDRRIWPVIANNRTLTVPEDE</sequence>
<comment type="caution">
    <text evidence="1">The sequence shown here is derived from an EMBL/GenBank/DDBJ whole genome shotgun (WGS) entry which is preliminary data.</text>
</comment>